<evidence type="ECO:0000256" key="4">
    <source>
        <dbReference type="ARBA" id="ARBA00022840"/>
    </source>
</evidence>
<organism evidence="9 10">
    <name type="scientific">Sandaracinus amylolyticus</name>
    <dbReference type="NCBI Taxonomy" id="927083"/>
    <lineage>
        <taxon>Bacteria</taxon>
        <taxon>Pseudomonadati</taxon>
        <taxon>Myxococcota</taxon>
        <taxon>Polyangia</taxon>
        <taxon>Polyangiales</taxon>
        <taxon>Sandaracinaceae</taxon>
        <taxon>Sandaracinus</taxon>
    </lineage>
</organism>
<dbReference type="Gene3D" id="1.10.510.10">
    <property type="entry name" value="Transferase(Phosphotransferase) domain 1"/>
    <property type="match status" value="1"/>
</dbReference>
<dbReference type="InterPro" id="IPR000719">
    <property type="entry name" value="Prot_kinase_dom"/>
</dbReference>
<evidence type="ECO:0000256" key="3">
    <source>
        <dbReference type="ARBA" id="ARBA00022777"/>
    </source>
</evidence>
<protein>
    <submittedName>
        <fullName evidence="9">Serine/threonine protein kinase</fullName>
    </submittedName>
</protein>
<dbReference type="Pfam" id="PF00069">
    <property type="entry name" value="Pkinase"/>
    <property type="match status" value="1"/>
</dbReference>
<reference evidence="9 10" key="1">
    <citation type="submission" date="2015-03" db="EMBL/GenBank/DDBJ databases">
        <title>Genome assembly of Sandaracinus amylolyticus DSM 53668.</title>
        <authorList>
            <person name="Sharma G."/>
            <person name="Subramanian S."/>
        </authorList>
    </citation>
    <scope>NUCLEOTIDE SEQUENCE [LARGE SCALE GENOMIC DNA]</scope>
    <source>
        <strain evidence="9 10">DSM 53668</strain>
    </source>
</reference>
<keyword evidence="4 5" id="KW-0067">ATP-binding</keyword>
<dbReference type="PANTHER" id="PTHR43289">
    <property type="entry name" value="MITOGEN-ACTIVATED PROTEIN KINASE KINASE KINASE 20-RELATED"/>
    <property type="match status" value="1"/>
</dbReference>
<evidence type="ECO:0000256" key="7">
    <source>
        <dbReference type="SAM" id="Phobius"/>
    </source>
</evidence>
<evidence type="ECO:0000259" key="8">
    <source>
        <dbReference type="PROSITE" id="PS50011"/>
    </source>
</evidence>
<dbReference type="EMBL" id="CP011125">
    <property type="protein sequence ID" value="AKF10369.1"/>
    <property type="molecule type" value="Genomic_DNA"/>
</dbReference>
<evidence type="ECO:0000256" key="1">
    <source>
        <dbReference type="ARBA" id="ARBA00022679"/>
    </source>
</evidence>
<dbReference type="InterPro" id="IPR017441">
    <property type="entry name" value="Protein_kinase_ATP_BS"/>
</dbReference>
<dbReference type="PROSITE" id="PS50011">
    <property type="entry name" value="PROTEIN_KINASE_DOM"/>
    <property type="match status" value="1"/>
</dbReference>
<dbReference type="Proteomes" id="UP000034883">
    <property type="component" value="Chromosome"/>
</dbReference>
<dbReference type="SMART" id="SM00220">
    <property type="entry name" value="S_TKc"/>
    <property type="match status" value="1"/>
</dbReference>
<keyword evidence="7" id="KW-1133">Transmembrane helix</keyword>
<dbReference type="PANTHER" id="PTHR43289:SF6">
    <property type="entry name" value="SERINE_THREONINE-PROTEIN KINASE NEKL-3"/>
    <property type="match status" value="1"/>
</dbReference>
<dbReference type="InterPro" id="IPR011009">
    <property type="entry name" value="Kinase-like_dom_sf"/>
</dbReference>
<keyword evidence="10" id="KW-1185">Reference proteome</keyword>
<keyword evidence="2 5" id="KW-0547">Nucleotide-binding</keyword>
<feature type="domain" description="Protein kinase" evidence="8">
    <location>
        <begin position="18"/>
        <end position="282"/>
    </location>
</feature>
<dbReference type="SUPFAM" id="SSF56112">
    <property type="entry name" value="Protein kinase-like (PK-like)"/>
    <property type="match status" value="1"/>
</dbReference>
<keyword evidence="1" id="KW-0808">Transferase</keyword>
<dbReference type="InterPro" id="IPR008271">
    <property type="entry name" value="Ser/Thr_kinase_AS"/>
</dbReference>
<evidence type="ECO:0000313" key="9">
    <source>
        <dbReference type="EMBL" id="AKF10369.1"/>
    </source>
</evidence>
<evidence type="ECO:0000256" key="5">
    <source>
        <dbReference type="PROSITE-ProRule" id="PRU10141"/>
    </source>
</evidence>
<keyword evidence="7" id="KW-0812">Transmembrane</keyword>
<keyword evidence="9" id="KW-0723">Serine/threonine-protein kinase</keyword>
<keyword evidence="7" id="KW-0472">Membrane</keyword>
<dbReference type="GO" id="GO:0004674">
    <property type="term" value="F:protein serine/threonine kinase activity"/>
    <property type="evidence" value="ECO:0007669"/>
    <property type="project" value="UniProtKB-KW"/>
</dbReference>
<dbReference type="PROSITE" id="PS00107">
    <property type="entry name" value="PROTEIN_KINASE_ATP"/>
    <property type="match status" value="1"/>
</dbReference>
<sequence length="549" mass="56557">MNAMHTTEWIGRVLDGRYRIERVLGEGGMGAVFAAEQIALQKPVALKIILPELAGDPELAQRFAREAMVSARLDHPHVASALDYGALEGGGAYLVMQLARGRGLRSWMRERGGDWRFALSIGAQIADALAAAHAAGIVHRDLKPENVIVEDRDGALHARVLDFGIARVADAPKDTGPLTRVGTVMGTPGYMAPEQALGEAVDARADVYALGVMLWELAAGQALFDHEELGAIVSAQLTSSAPALASEVKEVPPELDALVARMLAGSKTSRPSHGAEVRDALRAIGASVGLAVGPAGSGVLDPAALGARSSGMIASAASAHARTELAQSSQIGTSAAIAAHAPTAFASEAVPSFVSPSATVSPHAPTTIVAPPSKTLAWLIGGAGAGVLALVVLSCVVTRIACSGDPSEVASAPPTVPSPAPSTPQVATGSASPAYGLAPIPPDLAQDLAVLETHPDASLRSAAAARLAPRAAELPSYARAVLAYETGAECDDRREAVLAMRAFGDPRAIPALHRIAATPPTGCGRRGNQDCDRCLRRDLERTLERLSGE</sequence>
<dbReference type="KEGG" id="samy:DB32_007518"/>
<dbReference type="OrthoDB" id="9779541at2"/>
<feature type="binding site" evidence="5">
    <location>
        <position position="47"/>
    </location>
    <ligand>
        <name>ATP</name>
        <dbReference type="ChEBI" id="CHEBI:30616"/>
    </ligand>
</feature>
<accession>A0A0F6SHF8</accession>
<feature type="region of interest" description="Disordered" evidence="6">
    <location>
        <begin position="407"/>
        <end position="432"/>
    </location>
</feature>
<gene>
    <name evidence="9" type="ORF">DB32_007518</name>
</gene>
<dbReference type="AlphaFoldDB" id="A0A0F6SHF8"/>
<dbReference type="CDD" id="cd14014">
    <property type="entry name" value="STKc_PknB_like"/>
    <property type="match status" value="1"/>
</dbReference>
<keyword evidence="3 9" id="KW-0418">Kinase</keyword>
<dbReference type="PROSITE" id="PS00108">
    <property type="entry name" value="PROTEIN_KINASE_ST"/>
    <property type="match status" value="1"/>
</dbReference>
<dbReference type="GO" id="GO:0005524">
    <property type="term" value="F:ATP binding"/>
    <property type="evidence" value="ECO:0007669"/>
    <property type="project" value="UniProtKB-UniRule"/>
</dbReference>
<dbReference type="STRING" id="927083.DB32_007518"/>
<evidence type="ECO:0000313" key="10">
    <source>
        <dbReference type="Proteomes" id="UP000034883"/>
    </source>
</evidence>
<evidence type="ECO:0000256" key="2">
    <source>
        <dbReference type="ARBA" id="ARBA00022741"/>
    </source>
</evidence>
<feature type="transmembrane region" description="Helical" evidence="7">
    <location>
        <begin position="376"/>
        <end position="397"/>
    </location>
</feature>
<dbReference type="Gene3D" id="3.30.200.20">
    <property type="entry name" value="Phosphorylase Kinase, domain 1"/>
    <property type="match status" value="1"/>
</dbReference>
<proteinExistence type="predicted"/>
<evidence type="ECO:0000256" key="6">
    <source>
        <dbReference type="SAM" id="MobiDB-lite"/>
    </source>
</evidence>
<name>A0A0F6SHF8_9BACT</name>